<dbReference type="GO" id="GO:0003677">
    <property type="term" value="F:DNA binding"/>
    <property type="evidence" value="ECO:0007669"/>
    <property type="project" value="InterPro"/>
</dbReference>
<evidence type="ECO:0000256" key="1">
    <source>
        <dbReference type="SAM" id="MobiDB-lite"/>
    </source>
</evidence>
<dbReference type="SUPFAM" id="SSF47413">
    <property type="entry name" value="lambda repressor-like DNA-binding domains"/>
    <property type="match status" value="1"/>
</dbReference>
<reference evidence="3" key="1">
    <citation type="submission" date="2020-02" db="EMBL/GenBank/DDBJ databases">
        <authorList>
            <person name="Meier V. D."/>
        </authorList>
    </citation>
    <scope>NUCLEOTIDE SEQUENCE</scope>
    <source>
        <strain evidence="3">AVDCRST_MAG19</strain>
    </source>
</reference>
<dbReference type="Gene3D" id="1.10.260.40">
    <property type="entry name" value="lambda repressor-like DNA-binding domains"/>
    <property type="match status" value="1"/>
</dbReference>
<sequence>MSTSERAFRALLREARLEAGLRQQDVADRLGVPQSVVSKIESGERRLDGVEPRRAYAALGLPLADFAARLEAAPGAEAPRGDAGPRRGHRGRAVAPGRPRGGAGRR</sequence>
<dbReference type="SMART" id="SM00530">
    <property type="entry name" value="HTH_XRE"/>
    <property type="match status" value="1"/>
</dbReference>
<name>A0A6J4VPU5_9BACT</name>
<dbReference type="InterPro" id="IPR010982">
    <property type="entry name" value="Lambda_DNA-bd_dom_sf"/>
</dbReference>
<protein>
    <recommendedName>
        <fullName evidence="2">HTH cro/C1-type domain-containing protein</fullName>
    </recommendedName>
</protein>
<dbReference type="InterPro" id="IPR001387">
    <property type="entry name" value="Cro/C1-type_HTH"/>
</dbReference>
<proteinExistence type="predicted"/>
<dbReference type="PROSITE" id="PS50943">
    <property type="entry name" value="HTH_CROC1"/>
    <property type="match status" value="1"/>
</dbReference>
<dbReference type="Pfam" id="PF01381">
    <property type="entry name" value="HTH_3"/>
    <property type="match status" value="1"/>
</dbReference>
<feature type="domain" description="HTH cro/C1-type" evidence="2">
    <location>
        <begin position="12"/>
        <end position="66"/>
    </location>
</feature>
<evidence type="ECO:0000313" key="3">
    <source>
        <dbReference type="EMBL" id="CAA9585584.1"/>
    </source>
</evidence>
<dbReference type="AlphaFoldDB" id="A0A6J4VPU5"/>
<dbReference type="CDD" id="cd00093">
    <property type="entry name" value="HTH_XRE"/>
    <property type="match status" value="1"/>
</dbReference>
<accession>A0A6J4VPU5</accession>
<gene>
    <name evidence="3" type="ORF">AVDCRST_MAG19-4592</name>
</gene>
<dbReference type="EMBL" id="CADCWL010000252">
    <property type="protein sequence ID" value="CAA9585584.1"/>
    <property type="molecule type" value="Genomic_DNA"/>
</dbReference>
<organism evidence="3">
    <name type="scientific">uncultured Thermomicrobiales bacterium</name>
    <dbReference type="NCBI Taxonomy" id="1645740"/>
    <lineage>
        <taxon>Bacteria</taxon>
        <taxon>Pseudomonadati</taxon>
        <taxon>Thermomicrobiota</taxon>
        <taxon>Thermomicrobia</taxon>
        <taxon>Thermomicrobiales</taxon>
        <taxon>environmental samples</taxon>
    </lineage>
</organism>
<feature type="region of interest" description="Disordered" evidence="1">
    <location>
        <begin position="75"/>
        <end position="106"/>
    </location>
</feature>
<evidence type="ECO:0000259" key="2">
    <source>
        <dbReference type="PROSITE" id="PS50943"/>
    </source>
</evidence>